<comment type="caution">
    <text evidence="12">The sequence shown here is derived from an EMBL/GenBank/DDBJ whole genome shotgun (WGS) entry which is preliminary data.</text>
</comment>
<keyword evidence="9" id="KW-1133">Transmembrane helix</keyword>
<evidence type="ECO:0000256" key="4">
    <source>
        <dbReference type="ARBA" id="ARBA00022679"/>
    </source>
</evidence>
<gene>
    <name evidence="12" type="ORF">GMA64_03800</name>
</gene>
<dbReference type="InterPro" id="IPR003660">
    <property type="entry name" value="HAMP_dom"/>
</dbReference>
<dbReference type="PROSITE" id="PS50885">
    <property type="entry name" value="HAMP"/>
    <property type="match status" value="1"/>
</dbReference>
<keyword evidence="3" id="KW-0597">Phosphoprotein</keyword>
<keyword evidence="7 12" id="KW-0418">Kinase</keyword>
<dbReference type="GO" id="GO:0005524">
    <property type="term" value="F:ATP binding"/>
    <property type="evidence" value="ECO:0007669"/>
    <property type="project" value="UniProtKB-KW"/>
</dbReference>
<dbReference type="GO" id="GO:0000155">
    <property type="term" value="F:phosphorelay sensor kinase activity"/>
    <property type="evidence" value="ECO:0007669"/>
    <property type="project" value="InterPro"/>
</dbReference>
<dbReference type="Gene3D" id="6.10.340.10">
    <property type="match status" value="1"/>
</dbReference>
<dbReference type="Pfam" id="PF02518">
    <property type="entry name" value="HATPase_c"/>
    <property type="match status" value="1"/>
</dbReference>
<evidence type="ECO:0000313" key="12">
    <source>
        <dbReference type="EMBL" id="MTL93644.1"/>
    </source>
</evidence>
<dbReference type="AlphaFoldDB" id="A0A6G2CEG8"/>
<keyword evidence="4" id="KW-0808">Transferase</keyword>
<evidence type="ECO:0000256" key="10">
    <source>
        <dbReference type="ARBA" id="ARBA00023012"/>
    </source>
</evidence>
<dbReference type="PANTHER" id="PTHR34220:SF11">
    <property type="entry name" value="SENSOR PROTEIN KINASE HPTS"/>
    <property type="match status" value="1"/>
</dbReference>
<dbReference type="Gene3D" id="3.30.565.10">
    <property type="entry name" value="Histidine kinase-like ATPase, C-terminal domain"/>
    <property type="match status" value="1"/>
</dbReference>
<dbReference type="EMBL" id="WMQV01000005">
    <property type="protein sequence ID" value="MTL93644.1"/>
    <property type="molecule type" value="Genomic_DNA"/>
</dbReference>
<proteinExistence type="predicted"/>
<name>A0A6G2CEG8_9FIRM</name>
<keyword evidence="2" id="KW-1003">Cell membrane</keyword>
<reference evidence="12" key="1">
    <citation type="journal article" date="2019" name="Nat. Med.">
        <title>A library of human gut bacterial isolates paired with longitudinal multiomics data enables mechanistic microbiome research.</title>
        <authorList>
            <person name="Poyet M."/>
            <person name="Groussin M."/>
            <person name="Gibbons S.M."/>
            <person name="Avila-Pacheco J."/>
            <person name="Jiang X."/>
            <person name="Kearney S.M."/>
            <person name="Perrotta A.R."/>
            <person name="Berdy B."/>
            <person name="Zhao S."/>
            <person name="Lieberman T.D."/>
            <person name="Swanson P.K."/>
            <person name="Smith M."/>
            <person name="Roesemann S."/>
            <person name="Alexander J.E."/>
            <person name="Rich S.A."/>
            <person name="Livny J."/>
            <person name="Vlamakis H."/>
            <person name="Clish C."/>
            <person name="Bullock K."/>
            <person name="Deik A."/>
            <person name="Scott J."/>
            <person name="Pierce K.A."/>
            <person name="Xavier R.J."/>
            <person name="Alm E.J."/>
        </authorList>
    </citation>
    <scope>NUCLEOTIDE SEQUENCE</scope>
    <source>
        <strain evidence="12">BIOML-A179</strain>
    </source>
</reference>
<evidence type="ECO:0000256" key="1">
    <source>
        <dbReference type="ARBA" id="ARBA00004651"/>
    </source>
</evidence>
<dbReference type="InterPro" id="IPR010559">
    <property type="entry name" value="Sig_transdc_His_kin_internal"/>
</dbReference>
<dbReference type="InterPro" id="IPR036890">
    <property type="entry name" value="HATPase_C_sf"/>
</dbReference>
<keyword evidence="5" id="KW-0812">Transmembrane</keyword>
<dbReference type="CDD" id="cd06225">
    <property type="entry name" value="HAMP"/>
    <property type="match status" value="1"/>
</dbReference>
<dbReference type="InterPro" id="IPR050640">
    <property type="entry name" value="Bact_2-comp_sensor_kinase"/>
</dbReference>
<protein>
    <submittedName>
        <fullName evidence="12">Two-component sensor histidine kinase</fullName>
    </submittedName>
</protein>
<evidence type="ECO:0000256" key="11">
    <source>
        <dbReference type="ARBA" id="ARBA00023136"/>
    </source>
</evidence>
<dbReference type="PANTHER" id="PTHR34220">
    <property type="entry name" value="SENSOR HISTIDINE KINASE YPDA"/>
    <property type="match status" value="1"/>
</dbReference>
<accession>A0A6G2CEG8</accession>
<dbReference type="RefSeq" id="WP_129821569.1">
    <property type="nucleotide sequence ID" value="NZ_JADPLS010000007.1"/>
</dbReference>
<dbReference type="GO" id="GO:0005886">
    <property type="term" value="C:plasma membrane"/>
    <property type="evidence" value="ECO:0007669"/>
    <property type="project" value="UniProtKB-SubCell"/>
</dbReference>
<dbReference type="InterPro" id="IPR003594">
    <property type="entry name" value="HATPase_dom"/>
</dbReference>
<organism evidence="12">
    <name type="scientific">Turicibacter sanguinis</name>
    <dbReference type="NCBI Taxonomy" id="154288"/>
    <lineage>
        <taxon>Bacteria</taxon>
        <taxon>Bacillati</taxon>
        <taxon>Bacillota</taxon>
        <taxon>Erysipelotrichia</taxon>
        <taxon>Erysipelotrichales</taxon>
        <taxon>Turicibacteraceae</taxon>
        <taxon>Turicibacter</taxon>
    </lineage>
</organism>
<evidence type="ECO:0000256" key="3">
    <source>
        <dbReference type="ARBA" id="ARBA00022553"/>
    </source>
</evidence>
<dbReference type="SUPFAM" id="SSF55874">
    <property type="entry name" value="ATPase domain of HSP90 chaperone/DNA topoisomerase II/histidine kinase"/>
    <property type="match status" value="1"/>
</dbReference>
<evidence type="ECO:0000256" key="2">
    <source>
        <dbReference type="ARBA" id="ARBA00022475"/>
    </source>
</evidence>
<sequence>MLAKKSMLYNNLFLTYSLVIICLIGGFDLYLINYVVSESKSNRISLGEQLGYNANELLKEIENSNKFIVSSMYYDYMLSNDIIYFLNNHSNDYLKNKLDSFSGSNHFTYNGVERFVASAFISNNKVENIIFLSEKLNEVRSFNHDNQIYIEKIENYETVIQKLPELFFSENKLYHVNSINNPDTLVEEGKLIVVYDLSEVNNIVAKYGANYNLCIYDEQYQTAYLPEDKSEEPSKESLLALSDLKEGEEYKIPGNHQSLFKTKFSDELSVITAISMQNLIEEPQIFYSSILLLDLFLIFVSAVILKWKLEKLTRRTDAILEVMEEVKEGNLKVKIPIGDEMDEISYISQNFNEMCSELDRYINKSYLAEINQKKAEMIALQNQINPHFLYNTLECIRMKAVCNGDKDVGKMLYNLSFLFRKQVKDHNFITLESELEYCTRYMEIFKFRYREKFDFKINCPDELLDNEMIKFAIQPLIENYFMHGIKLEETNNFIEINISKESENIKVIIDDNGKGIPPEKLTQLNESLTGELCRNTANQSIGIINAHARIVGAYGEGYGVQLDNNSKGARVVIMIPCKRGPNV</sequence>
<dbReference type="SUPFAM" id="SSF158472">
    <property type="entry name" value="HAMP domain-like"/>
    <property type="match status" value="1"/>
</dbReference>
<evidence type="ECO:0000256" key="6">
    <source>
        <dbReference type="ARBA" id="ARBA00022741"/>
    </source>
</evidence>
<dbReference type="Pfam" id="PF06580">
    <property type="entry name" value="His_kinase"/>
    <property type="match status" value="1"/>
</dbReference>
<evidence type="ECO:0000256" key="5">
    <source>
        <dbReference type="ARBA" id="ARBA00022692"/>
    </source>
</evidence>
<keyword evidence="8" id="KW-0067">ATP-binding</keyword>
<keyword evidence="6" id="KW-0547">Nucleotide-binding</keyword>
<evidence type="ECO:0000256" key="8">
    <source>
        <dbReference type="ARBA" id="ARBA00022840"/>
    </source>
</evidence>
<comment type="subcellular location">
    <subcellularLocation>
        <location evidence="1">Cell membrane</location>
        <topology evidence="1">Multi-pass membrane protein</topology>
    </subcellularLocation>
</comment>
<evidence type="ECO:0000256" key="9">
    <source>
        <dbReference type="ARBA" id="ARBA00022989"/>
    </source>
</evidence>
<keyword evidence="11" id="KW-0472">Membrane</keyword>
<evidence type="ECO:0000256" key="7">
    <source>
        <dbReference type="ARBA" id="ARBA00022777"/>
    </source>
</evidence>
<keyword evidence="10" id="KW-0902">Two-component regulatory system</keyword>